<keyword evidence="3" id="KW-1133">Transmembrane helix</keyword>
<feature type="transmembrane region" description="Helical" evidence="3">
    <location>
        <begin position="294"/>
        <end position="316"/>
    </location>
</feature>
<evidence type="ECO:0000313" key="6">
    <source>
        <dbReference type="Proteomes" id="UP001212152"/>
    </source>
</evidence>
<sequence>MTQPQQLLDAKLAAAARSSAAVTAAAAISAGLDSSSSNVNTVPAAVYELVDMDAHSSSSDALVSMTAGGAGSASELPPVDRGRGAITFLIAAFIFEFILWGYAGSFGVVQLYLSTHPPFDESSLASIGAVGTTSNGLYFMLPFFLVLLSRRYPHLVRTAVWLALAVNLTSLAASSFAQSVAQLVVLQGIIGGISGAVLYVPIIIYLQEWFSERRGTASGIIFAGTGLGGCALPFLMSFLLEHYGFAWATRIWAIMCAATMGPAIYMLRPRLPVVKPAPFTPFAPVDLSFLTNRVAVPLMLTAFLAGLSWFPVSVMIPTFTAAAGSSAFSANTVLSLLNIASTLGGVLFGYLSDRVGYSWLFIVIGFGEGLFAVASWGTASTLTSIMGFVVLFGLLSGHTSVWNSAARDLASTTSSDAAVIFSSMGVVRGAACLIGPLVAAALYDPSLAKDGSSWGRFGFKGIMVWVAATSFASGIAGWGLGVLQPSAKKAQKPR</sequence>
<keyword evidence="3" id="KW-0812">Transmembrane</keyword>
<feature type="transmembrane region" description="Helical" evidence="3">
    <location>
        <begin position="328"/>
        <end position="351"/>
    </location>
</feature>
<feature type="transmembrane region" description="Helical" evidence="3">
    <location>
        <begin position="84"/>
        <end position="103"/>
    </location>
</feature>
<dbReference type="PROSITE" id="PS50850">
    <property type="entry name" value="MFS"/>
    <property type="match status" value="1"/>
</dbReference>
<dbReference type="EMBL" id="JADGJQ010000002">
    <property type="protein sequence ID" value="KAJ3185184.1"/>
    <property type="molecule type" value="Genomic_DNA"/>
</dbReference>
<evidence type="ECO:0000256" key="3">
    <source>
        <dbReference type="SAM" id="Phobius"/>
    </source>
</evidence>
<evidence type="ECO:0000256" key="1">
    <source>
        <dbReference type="ARBA" id="ARBA00004141"/>
    </source>
</evidence>
<keyword evidence="3" id="KW-0472">Membrane</keyword>
<organism evidence="5 6">
    <name type="scientific">Geranomyces variabilis</name>
    <dbReference type="NCBI Taxonomy" id="109894"/>
    <lineage>
        <taxon>Eukaryota</taxon>
        <taxon>Fungi</taxon>
        <taxon>Fungi incertae sedis</taxon>
        <taxon>Chytridiomycota</taxon>
        <taxon>Chytridiomycota incertae sedis</taxon>
        <taxon>Chytridiomycetes</taxon>
        <taxon>Spizellomycetales</taxon>
        <taxon>Powellomycetaceae</taxon>
        <taxon>Geranomyces</taxon>
    </lineage>
</organism>
<name>A0AAD5TRU6_9FUNG</name>
<reference evidence="5" key="1">
    <citation type="submission" date="2020-05" db="EMBL/GenBank/DDBJ databases">
        <title>Phylogenomic resolution of chytrid fungi.</title>
        <authorList>
            <person name="Stajich J.E."/>
            <person name="Amses K."/>
            <person name="Simmons R."/>
            <person name="Seto K."/>
            <person name="Myers J."/>
            <person name="Bonds A."/>
            <person name="Quandt C.A."/>
            <person name="Barry K."/>
            <person name="Liu P."/>
            <person name="Grigoriev I."/>
            <person name="Longcore J.E."/>
            <person name="James T.Y."/>
        </authorList>
    </citation>
    <scope>NUCLEOTIDE SEQUENCE</scope>
    <source>
        <strain evidence="5">JEL0379</strain>
    </source>
</reference>
<comment type="subcellular location">
    <subcellularLocation>
        <location evidence="1">Membrane</location>
        <topology evidence="1">Multi-pass membrane protein</topology>
    </subcellularLocation>
</comment>
<dbReference type="PANTHER" id="PTHR11360:SF287">
    <property type="entry name" value="MFS MONOCARBOXYLATE TRANSPORTER"/>
    <property type="match status" value="1"/>
</dbReference>
<dbReference type="Gene3D" id="1.20.1250.20">
    <property type="entry name" value="MFS general substrate transporter like domains"/>
    <property type="match status" value="2"/>
</dbReference>
<accession>A0AAD5TRU6</accession>
<protein>
    <recommendedName>
        <fullName evidence="4">Major facilitator superfamily (MFS) profile domain-containing protein</fullName>
    </recommendedName>
</protein>
<feature type="transmembrane region" description="Helical" evidence="3">
    <location>
        <begin position="417"/>
        <end position="442"/>
    </location>
</feature>
<feature type="domain" description="Major facilitator superfamily (MFS) profile" evidence="4">
    <location>
        <begin position="294"/>
        <end position="494"/>
    </location>
</feature>
<feature type="transmembrane region" description="Helical" evidence="3">
    <location>
        <begin position="462"/>
        <end position="483"/>
    </location>
</feature>
<dbReference type="PANTHER" id="PTHR11360">
    <property type="entry name" value="MONOCARBOXYLATE TRANSPORTER"/>
    <property type="match status" value="1"/>
</dbReference>
<comment type="similarity">
    <text evidence="2">Belongs to the major facilitator superfamily. Monocarboxylate porter (TC 2.A.1.13) family.</text>
</comment>
<dbReference type="InterPro" id="IPR036259">
    <property type="entry name" value="MFS_trans_sf"/>
</dbReference>
<dbReference type="Pfam" id="PF07690">
    <property type="entry name" value="MFS_1"/>
    <property type="match status" value="1"/>
</dbReference>
<dbReference type="Proteomes" id="UP001212152">
    <property type="component" value="Unassembled WGS sequence"/>
</dbReference>
<dbReference type="InterPro" id="IPR011701">
    <property type="entry name" value="MFS"/>
</dbReference>
<dbReference type="AlphaFoldDB" id="A0AAD5TRU6"/>
<feature type="transmembrane region" description="Helical" evidence="3">
    <location>
        <begin position="245"/>
        <end position="267"/>
    </location>
</feature>
<evidence type="ECO:0000259" key="4">
    <source>
        <dbReference type="PROSITE" id="PS50850"/>
    </source>
</evidence>
<feature type="transmembrane region" description="Helical" evidence="3">
    <location>
        <begin position="123"/>
        <end position="147"/>
    </location>
</feature>
<gene>
    <name evidence="5" type="ORF">HDU87_002752</name>
</gene>
<dbReference type="SUPFAM" id="SSF103473">
    <property type="entry name" value="MFS general substrate transporter"/>
    <property type="match status" value="1"/>
</dbReference>
<dbReference type="InterPro" id="IPR050327">
    <property type="entry name" value="Proton-linked_MCT"/>
</dbReference>
<keyword evidence="6" id="KW-1185">Reference proteome</keyword>
<feature type="transmembrane region" description="Helical" evidence="3">
    <location>
        <begin position="358"/>
        <end position="379"/>
    </location>
</feature>
<feature type="transmembrane region" description="Helical" evidence="3">
    <location>
        <begin position="183"/>
        <end position="206"/>
    </location>
</feature>
<feature type="transmembrane region" description="Helical" evidence="3">
    <location>
        <begin position="159"/>
        <end position="177"/>
    </location>
</feature>
<dbReference type="GO" id="GO:0016020">
    <property type="term" value="C:membrane"/>
    <property type="evidence" value="ECO:0007669"/>
    <property type="project" value="UniProtKB-SubCell"/>
</dbReference>
<dbReference type="InterPro" id="IPR020846">
    <property type="entry name" value="MFS_dom"/>
</dbReference>
<feature type="transmembrane region" description="Helical" evidence="3">
    <location>
        <begin position="218"/>
        <end position="239"/>
    </location>
</feature>
<evidence type="ECO:0000313" key="5">
    <source>
        <dbReference type="EMBL" id="KAJ3185184.1"/>
    </source>
</evidence>
<evidence type="ECO:0000256" key="2">
    <source>
        <dbReference type="ARBA" id="ARBA00006727"/>
    </source>
</evidence>
<dbReference type="GO" id="GO:0022857">
    <property type="term" value="F:transmembrane transporter activity"/>
    <property type="evidence" value="ECO:0007669"/>
    <property type="project" value="InterPro"/>
</dbReference>
<proteinExistence type="inferred from homology"/>
<feature type="transmembrane region" description="Helical" evidence="3">
    <location>
        <begin position="385"/>
        <end position="405"/>
    </location>
</feature>
<comment type="caution">
    <text evidence="5">The sequence shown here is derived from an EMBL/GenBank/DDBJ whole genome shotgun (WGS) entry which is preliminary data.</text>
</comment>